<accession>A0A423VTF9</accession>
<dbReference type="SUPFAM" id="SSF46785">
    <property type="entry name" value="Winged helix' DNA-binding domain"/>
    <property type="match status" value="1"/>
</dbReference>
<evidence type="ECO:0000256" key="5">
    <source>
        <dbReference type="PROSITE-ProRule" id="PRU00089"/>
    </source>
</evidence>
<feature type="compositionally biased region" description="Polar residues" evidence="6">
    <location>
        <begin position="136"/>
        <end position="156"/>
    </location>
</feature>
<dbReference type="AlphaFoldDB" id="A0A423VTF9"/>
<evidence type="ECO:0000313" key="8">
    <source>
        <dbReference type="EMBL" id="ROV94301.1"/>
    </source>
</evidence>
<evidence type="ECO:0000313" key="9">
    <source>
        <dbReference type="Proteomes" id="UP000283895"/>
    </source>
</evidence>
<feature type="region of interest" description="Disordered" evidence="6">
    <location>
        <begin position="134"/>
        <end position="156"/>
    </location>
</feature>
<dbReference type="GO" id="GO:0000978">
    <property type="term" value="F:RNA polymerase II cis-regulatory region sequence-specific DNA binding"/>
    <property type="evidence" value="ECO:0007669"/>
    <property type="project" value="TreeGrafter"/>
</dbReference>
<evidence type="ECO:0000256" key="6">
    <source>
        <dbReference type="SAM" id="MobiDB-lite"/>
    </source>
</evidence>
<feature type="region of interest" description="Disordered" evidence="6">
    <location>
        <begin position="330"/>
        <end position="395"/>
    </location>
</feature>
<evidence type="ECO:0000259" key="7">
    <source>
        <dbReference type="PROSITE" id="PS50039"/>
    </source>
</evidence>
<feature type="compositionally biased region" description="Low complexity" evidence="6">
    <location>
        <begin position="14"/>
        <end position="27"/>
    </location>
</feature>
<feature type="compositionally biased region" description="Gly residues" evidence="6">
    <location>
        <begin position="511"/>
        <end position="522"/>
    </location>
</feature>
<dbReference type="CDD" id="cd20032">
    <property type="entry name" value="FH_FOXO"/>
    <property type="match status" value="1"/>
</dbReference>
<feature type="region of interest" description="Disordered" evidence="6">
    <location>
        <begin position="478"/>
        <end position="545"/>
    </location>
</feature>
<name>A0A423VTF9_9PEZI</name>
<keyword evidence="3" id="KW-0804">Transcription</keyword>
<dbReference type="Proteomes" id="UP000283895">
    <property type="component" value="Unassembled WGS sequence"/>
</dbReference>
<organism evidence="8 9">
    <name type="scientific">Cytospora schulzeri</name>
    <dbReference type="NCBI Taxonomy" id="448051"/>
    <lineage>
        <taxon>Eukaryota</taxon>
        <taxon>Fungi</taxon>
        <taxon>Dikarya</taxon>
        <taxon>Ascomycota</taxon>
        <taxon>Pezizomycotina</taxon>
        <taxon>Sordariomycetes</taxon>
        <taxon>Sordariomycetidae</taxon>
        <taxon>Diaporthales</taxon>
        <taxon>Cytosporaceae</taxon>
        <taxon>Cytospora</taxon>
    </lineage>
</organism>
<dbReference type="InterPro" id="IPR001766">
    <property type="entry name" value="Fork_head_dom"/>
</dbReference>
<dbReference type="InterPro" id="IPR036388">
    <property type="entry name" value="WH-like_DNA-bd_sf"/>
</dbReference>
<dbReference type="PRINTS" id="PR00053">
    <property type="entry name" value="FORKHEAD"/>
</dbReference>
<dbReference type="Pfam" id="PF00250">
    <property type="entry name" value="Forkhead"/>
    <property type="match status" value="1"/>
</dbReference>
<dbReference type="OrthoDB" id="5954824at2759"/>
<feature type="region of interest" description="Disordered" evidence="6">
    <location>
        <begin position="1"/>
        <end position="116"/>
    </location>
</feature>
<feature type="compositionally biased region" description="Low complexity" evidence="6">
    <location>
        <begin position="336"/>
        <end position="349"/>
    </location>
</feature>
<sequence>MAVHDPDTLDGFPAVVSPSGSGAYSPSGNAHLKQPYSPCTTQAPYPAIANYDSGGIAGPYSPTKASREIVETSALAALPSSSQNQGEGPDRGVSPQETQGDQCSQQRYCPEDLQQRMQGLWSSNTTDFDNYDDCNLQRTASDPTASGVLVSQPSTVQDRSDRASVWGLAHSTLAGAPMAMGREDKAPLSDPDLDLDAGMDYDAGLYDTEDALGSRSSAEPAGGKSDEPYAQLIYKAFMSRQDKSMTLQEIYQWFRENTDKTKSEGKGWQNSIRHNLSMNGAFTKRSSKQTGLNSDGNVSLDTSGADGRKSTEWFLEPLYYGGVESTTRYRKGNNRGAGRASRGARLADGTTHSVSRVAAGRKGGYQAAQHRKKVKAEQQQQQQHHQQQGRHHHQLQYHLHRLAAPQCVPGDYIAEYISHPPHHHQPSPLPDTIAPSAYQVGYGVPGIRGSLNHYLDPRNRHLGAHNYFHSEDLVSGHVKRSRTLQSDNDHISEPTTPPGSALDSPMEDLSLGGGGGGSGGSNGSKQPPLPPPYVPDMITTSHGGFASYQQPMTSAGGAAAGYAQQSYSLADTVVYEPPSGHQSPLFADRLTAEDAALFAASAGWDGSGAYYG</sequence>
<comment type="subcellular location">
    <subcellularLocation>
        <location evidence="5">Nucleus</location>
    </subcellularLocation>
</comment>
<evidence type="ECO:0000256" key="1">
    <source>
        <dbReference type="ARBA" id="ARBA00023015"/>
    </source>
</evidence>
<dbReference type="GO" id="GO:0005634">
    <property type="term" value="C:nucleus"/>
    <property type="evidence" value="ECO:0007669"/>
    <property type="project" value="UniProtKB-SubCell"/>
</dbReference>
<feature type="compositionally biased region" description="Polar residues" evidence="6">
    <location>
        <begin position="288"/>
        <end position="302"/>
    </location>
</feature>
<dbReference type="PROSITE" id="PS50039">
    <property type="entry name" value="FORK_HEAD_3"/>
    <property type="match status" value="1"/>
</dbReference>
<dbReference type="InterPro" id="IPR036390">
    <property type="entry name" value="WH_DNA-bd_sf"/>
</dbReference>
<dbReference type="STRING" id="356882.A0A423VTF9"/>
<keyword evidence="4 5" id="KW-0539">Nucleus</keyword>
<evidence type="ECO:0000256" key="3">
    <source>
        <dbReference type="ARBA" id="ARBA00023163"/>
    </source>
</evidence>
<comment type="caution">
    <text evidence="8">The sequence shown here is derived from an EMBL/GenBank/DDBJ whole genome shotgun (WGS) entry which is preliminary data.</text>
</comment>
<dbReference type="EMBL" id="LKEA01000041">
    <property type="protein sequence ID" value="ROV94301.1"/>
    <property type="molecule type" value="Genomic_DNA"/>
</dbReference>
<evidence type="ECO:0000256" key="4">
    <source>
        <dbReference type="ARBA" id="ARBA00023242"/>
    </source>
</evidence>
<proteinExistence type="predicted"/>
<keyword evidence="2 5" id="KW-0238">DNA-binding</keyword>
<keyword evidence="1" id="KW-0805">Transcription regulation</keyword>
<reference evidence="8 9" key="1">
    <citation type="submission" date="2015-09" db="EMBL/GenBank/DDBJ databases">
        <title>Host preference determinants of Valsa canker pathogens revealed by comparative genomics.</title>
        <authorList>
            <person name="Yin Z."/>
            <person name="Huang L."/>
        </authorList>
    </citation>
    <scope>NUCLEOTIDE SEQUENCE [LARGE SCALE GENOMIC DNA]</scope>
    <source>
        <strain evidence="8 9">03-1</strain>
    </source>
</reference>
<dbReference type="PANTHER" id="PTHR46078:SF2">
    <property type="entry name" value="FORK-HEAD DOMAIN-CONTAINING PROTEIN"/>
    <property type="match status" value="1"/>
</dbReference>
<dbReference type="InterPro" id="IPR030456">
    <property type="entry name" value="TF_fork_head_CS_2"/>
</dbReference>
<feature type="domain" description="Fork-head" evidence="7">
    <location>
        <begin position="224"/>
        <end position="334"/>
    </location>
</feature>
<evidence type="ECO:0000256" key="2">
    <source>
        <dbReference type="ARBA" id="ARBA00023125"/>
    </source>
</evidence>
<dbReference type="InterPro" id="IPR045912">
    <property type="entry name" value="FOXJ2/3-like"/>
</dbReference>
<dbReference type="Gene3D" id="1.10.10.10">
    <property type="entry name" value="Winged helix-like DNA-binding domain superfamily/Winged helix DNA-binding domain"/>
    <property type="match status" value="1"/>
</dbReference>
<keyword evidence="9" id="KW-1185">Reference proteome</keyword>
<dbReference type="PROSITE" id="PS00658">
    <property type="entry name" value="FORK_HEAD_2"/>
    <property type="match status" value="1"/>
</dbReference>
<dbReference type="GO" id="GO:0000981">
    <property type="term" value="F:DNA-binding transcription factor activity, RNA polymerase II-specific"/>
    <property type="evidence" value="ECO:0007669"/>
    <property type="project" value="TreeGrafter"/>
</dbReference>
<feature type="region of interest" description="Disordered" evidence="6">
    <location>
        <begin position="285"/>
        <end position="306"/>
    </location>
</feature>
<feature type="compositionally biased region" description="Polar residues" evidence="6">
    <location>
        <begin position="95"/>
        <end position="107"/>
    </location>
</feature>
<dbReference type="PANTHER" id="PTHR46078">
    <property type="entry name" value="FORKHEAD BOX PROTEIN J2 FAMILY MEMBER"/>
    <property type="match status" value="1"/>
</dbReference>
<protein>
    <recommendedName>
        <fullName evidence="7">Fork-head domain-containing protein</fullName>
    </recommendedName>
</protein>
<gene>
    <name evidence="8" type="ORF">VMCG_08633</name>
</gene>
<feature type="DNA-binding region" description="Fork-head" evidence="5">
    <location>
        <begin position="224"/>
        <end position="334"/>
    </location>
</feature>
<dbReference type="SMART" id="SM00339">
    <property type="entry name" value="FH"/>
    <property type="match status" value="1"/>
</dbReference>